<dbReference type="RefSeq" id="WP_022986624.1">
    <property type="nucleotide sequence ID" value="NZ_CAXGPP010000022.1"/>
</dbReference>
<dbReference type="SUPFAM" id="SSF54637">
    <property type="entry name" value="Thioesterase/thiol ester dehydrase-isomerase"/>
    <property type="match status" value="1"/>
</dbReference>
<dbReference type="CDD" id="cd03450">
    <property type="entry name" value="NodN"/>
    <property type="match status" value="1"/>
</dbReference>
<evidence type="ECO:0000313" key="3">
    <source>
        <dbReference type="Proteomes" id="UP000283734"/>
    </source>
</evidence>
<dbReference type="Proteomes" id="UP000283734">
    <property type="component" value="Unassembled WGS sequence"/>
</dbReference>
<organism evidence="2 3">
    <name type="scientific">Alcanivorax profundi</name>
    <dbReference type="NCBI Taxonomy" id="2338368"/>
    <lineage>
        <taxon>Bacteria</taxon>
        <taxon>Pseudomonadati</taxon>
        <taxon>Pseudomonadota</taxon>
        <taxon>Gammaproteobacteria</taxon>
        <taxon>Oceanospirillales</taxon>
        <taxon>Alcanivoracaceae</taxon>
        <taxon>Alcanivorax</taxon>
    </lineage>
</organism>
<dbReference type="InterPro" id="IPR029069">
    <property type="entry name" value="HotDog_dom_sf"/>
</dbReference>
<protein>
    <submittedName>
        <fullName evidence="2">MaoC family dehydratase</fullName>
    </submittedName>
</protein>
<dbReference type="OrthoDB" id="9801735at2"/>
<comment type="caution">
    <text evidence="2">The sequence shown here is derived from an EMBL/GenBank/DDBJ whole genome shotgun (WGS) entry which is preliminary data.</text>
</comment>
<keyword evidence="3" id="KW-1185">Reference proteome</keyword>
<feature type="domain" description="MaoC-like" evidence="1">
    <location>
        <begin position="11"/>
        <end position="121"/>
    </location>
</feature>
<dbReference type="InterPro" id="IPR039375">
    <property type="entry name" value="NodN-like"/>
</dbReference>
<gene>
    <name evidence="2" type="ORF">D4A39_05025</name>
</gene>
<sequence>MKVVEVADLASYVGKELGASEWFQIDQDRINAFADATLDHQFIHVDPEQARNTPFGTTIAHGYLTLSLLPYLQATIDGFLMPKGMKMAMNYGFDKLRFMAPVKVDKRVRAVATLMEATEKREGQWLLKFNFVVEIEGEDKPALMAEWLLMYFV</sequence>
<dbReference type="Pfam" id="PF01575">
    <property type="entry name" value="MaoC_dehydratas"/>
    <property type="match status" value="1"/>
</dbReference>
<dbReference type="AlphaFoldDB" id="A0A418Y3R6"/>
<dbReference type="PANTHER" id="PTHR42993">
    <property type="entry name" value="MAOC-LIKE DEHYDRATASE DOMAIN-CONTAINING PROTEIN"/>
    <property type="match status" value="1"/>
</dbReference>
<reference evidence="2 3" key="1">
    <citation type="submission" date="2018-09" db="EMBL/GenBank/DDBJ databases">
        <title>Alcanivorax profundi sp. nov., isolated from 1000 m-depth seawater of the Mariana Trench.</title>
        <authorList>
            <person name="Liu J."/>
        </authorList>
    </citation>
    <scope>NUCLEOTIDE SEQUENCE [LARGE SCALE GENOMIC DNA]</scope>
    <source>
        <strain evidence="2 3">MTEO17</strain>
    </source>
</reference>
<proteinExistence type="predicted"/>
<dbReference type="Gene3D" id="3.10.129.10">
    <property type="entry name" value="Hotdog Thioesterase"/>
    <property type="match status" value="1"/>
</dbReference>
<name>A0A418Y3R6_9GAMM</name>
<accession>A0A418Y3R6</accession>
<evidence type="ECO:0000313" key="2">
    <source>
        <dbReference type="EMBL" id="RJG20184.1"/>
    </source>
</evidence>
<dbReference type="PANTHER" id="PTHR42993:SF1">
    <property type="entry name" value="MAOC-LIKE DEHYDRATASE DOMAIN-CONTAINING PROTEIN"/>
    <property type="match status" value="1"/>
</dbReference>
<evidence type="ECO:0000259" key="1">
    <source>
        <dbReference type="Pfam" id="PF01575"/>
    </source>
</evidence>
<dbReference type="InterPro" id="IPR002539">
    <property type="entry name" value="MaoC-like_dom"/>
</dbReference>
<dbReference type="EMBL" id="QYYA01000001">
    <property type="protein sequence ID" value="RJG20184.1"/>
    <property type="molecule type" value="Genomic_DNA"/>
</dbReference>